<accession>A0A8A4TNQ7</accession>
<sequence>MAHFDPFDTNINGKPFITGVFDNTLTIDPTNARVVATLNGDTENPLPVNVQFPSGNAFEILVGLMLTEGDTLEVVIFDGVVGDGGIDNFPARFTHTVPNENNTPPVGADATFNGGGATIVTKDMSEFVSDAEDPDSALILKTEENPTWGTVTWNGTEFTAEVTELIAGDVSFEYSIEDSEGATSPRYQIILNNVA</sequence>
<reference evidence="1" key="1">
    <citation type="submission" date="2021-03" db="EMBL/GenBank/DDBJ databases">
        <title>Acanthopleuribacteraceae sp. M133.</title>
        <authorList>
            <person name="Wang G."/>
        </authorList>
    </citation>
    <scope>NUCLEOTIDE SEQUENCE</scope>
    <source>
        <strain evidence="1">M133</strain>
    </source>
</reference>
<protein>
    <submittedName>
        <fullName evidence="1">Uncharacterized protein</fullName>
    </submittedName>
</protein>
<evidence type="ECO:0000313" key="1">
    <source>
        <dbReference type="EMBL" id="QTD50732.1"/>
    </source>
</evidence>
<dbReference type="Pfam" id="PF17963">
    <property type="entry name" value="Big_9"/>
    <property type="match status" value="1"/>
</dbReference>
<keyword evidence="2" id="KW-1185">Reference proteome</keyword>
<gene>
    <name evidence="1" type="ORF">J3U87_34535</name>
</gene>
<dbReference type="Proteomes" id="UP000663929">
    <property type="component" value="Chromosome"/>
</dbReference>
<dbReference type="EMBL" id="CP071793">
    <property type="protein sequence ID" value="QTD50732.1"/>
    <property type="molecule type" value="Genomic_DNA"/>
</dbReference>
<dbReference type="RefSeq" id="WP_237380673.1">
    <property type="nucleotide sequence ID" value="NZ_CP071793.1"/>
</dbReference>
<dbReference type="KEGG" id="scor:J3U87_34535"/>
<organism evidence="1 2">
    <name type="scientific">Sulfidibacter corallicola</name>
    <dbReference type="NCBI Taxonomy" id="2818388"/>
    <lineage>
        <taxon>Bacteria</taxon>
        <taxon>Pseudomonadati</taxon>
        <taxon>Acidobacteriota</taxon>
        <taxon>Holophagae</taxon>
        <taxon>Acanthopleuribacterales</taxon>
        <taxon>Acanthopleuribacteraceae</taxon>
        <taxon>Sulfidibacter</taxon>
    </lineage>
</organism>
<dbReference type="AlphaFoldDB" id="A0A8A4TNQ7"/>
<proteinExistence type="predicted"/>
<evidence type="ECO:0000313" key="2">
    <source>
        <dbReference type="Proteomes" id="UP000663929"/>
    </source>
</evidence>
<name>A0A8A4TNQ7_SULCO</name>